<feature type="domain" description="PilZ" evidence="1">
    <location>
        <begin position="4"/>
        <end position="83"/>
    </location>
</feature>
<evidence type="ECO:0000259" key="1">
    <source>
        <dbReference type="Pfam" id="PF07238"/>
    </source>
</evidence>
<protein>
    <submittedName>
        <fullName evidence="2">PilZ domain-containing protein</fullName>
    </submittedName>
</protein>
<accession>A0ABS3Q8D7</accession>
<keyword evidence="3" id="KW-1185">Reference proteome</keyword>
<dbReference type="RefSeq" id="WP_208150705.1">
    <property type="nucleotide sequence ID" value="NZ_JAGETV010000025.1"/>
</dbReference>
<dbReference type="SUPFAM" id="SSF141371">
    <property type="entry name" value="PilZ domain-like"/>
    <property type="match status" value="1"/>
</dbReference>
<evidence type="ECO:0000313" key="3">
    <source>
        <dbReference type="Proteomes" id="UP000664835"/>
    </source>
</evidence>
<dbReference type="Pfam" id="PF07238">
    <property type="entry name" value="PilZ"/>
    <property type="match status" value="1"/>
</dbReference>
<dbReference type="Gene3D" id="2.40.10.220">
    <property type="entry name" value="predicted glycosyltransferase like domains"/>
    <property type="match status" value="1"/>
</dbReference>
<evidence type="ECO:0000313" key="2">
    <source>
        <dbReference type="EMBL" id="MBO1928090.1"/>
    </source>
</evidence>
<proteinExistence type="predicted"/>
<dbReference type="EMBL" id="JAGETV010000025">
    <property type="protein sequence ID" value="MBO1928090.1"/>
    <property type="molecule type" value="Genomic_DNA"/>
</dbReference>
<dbReference type="InterPro" id="IPR009875">
    <property type="entry name" value="PilZ_domain"/>
</dbReference>
<name>A0ABS3Q8D7_9GAMM</name>
<sequence length="129" mass="14823">MSTEKRNTVRHNVHIPCCIIFDGIQVHGKLIDVSKEGVGISACLPFLKEGKTISLEIDTKQMGSDRVIKLDFEVRSLKNTDKEFQQFGGILKNFTEKFHEWLDKVINTLKPNQSYFMQFARFQNSELAS</sequence>
<gene>
    <name evidence="2" type="ORF">J3998_10930</name>
</gene>
<dbReference type="Proteomes" id="UP000664835">
    <property type="component" value="Unassembled WGS sequence"/>
</dbReference>
<reference evidence="2 3" key="1">
    <citation type="submission" date="2021-03" db="EMBL/GenBank/DDBJ databases">
        <title>Thiomicrorhabdus sp.nov.,novel sulfur-oxidizing bacteria isolated from coastal sediment.</title>
        <authorList>
            <person name="Liu X."/>
        </authorList>
    </citation>
    <scope>NUCLEOTIDE SEQUENCE [LARGE SCALE GENOMIC DNA]</scope>
    <source>
        <strain evidence="2 3">6S2-11</strain>
    </source>
</reference>
<comment type="caution">
    <text evidence="2">The sequence shown here is derived from an EMBL/GenBank/DDBJ whole genome shotgun (WGS) entry which is preliminary data.</text>
</comment>
<organism evidence="2 3">
    <name type="scientific">Thiomicrorhabdus marina</name>
    <dbReference type="NCBI Taxonomy" id="2818442"/>
    <lineage>
        <taxon>Bacteria</taxon>
        <taxon>Pseudomonadati</taxon>
        <taxon>Pseudomonadota</taxon>
        <taxon>Gammaproteobacteria</taxon>
        <taxon>Thiotrichales</taxon>
        <taxon>Piscirickettsiaceae</taxon>
        <taxon>Thiomicrorhabdus</taxon>
    </lineage>
</organism>